<proteinExistence type="predicted"/>
<dbReference type="InterPro" id="IPR007295">
    <property type="entry name" value="DUF402"/>
</dbReference>
<dbReference type="InterPro" id="IPR050212">
    <property type="entry name" value="Ntdp-like"/>
</dbReference>
<protein>
    <submittedName>
        <fullName evidence="4">DUF402 domain-containing protein</fullName>
    </submittedName>
</protein>
<gene>
    <name evidence="4" type="ORF">GOQ20_00110</name>
</gene>
<feature type="region of interest" description="Disordered" evidence="2">
    <location>
        <begin position="198"/>
        <end position="236"/>
    </location>
</feature>
<evidence type="ECO:0000313" key="4">
    <source>
        <dbReference type="EMBL" id="QIW61881.1"/>
    </source>
</evidence>
<dbReference type="RefSeq" id="WP_167844909.1">
    <property type="nucleotide sequence ID" value="NZ_CP047225.1"/>
</dbReference>
<organism evidence="4 5">
    <name type="scientific">Mycoplasmopsis gallinacea</name>
    <dbReference type="NCBI Taxonomy" id="29556"/>
    <lineage>
        <taxon>Bacteria</taxon>
        <taxon>Bacillati</taxon>
        <taxon>Mycoplasmatota</taxon>
        <taxon>Mycoplasmoidales</taxon>
        <taxon>Metamycoplasmataceae</taxon>
        <taxon>Mycoplasmopsis</taxon>
    </lineage>
</organism>
<evidence type="ECO:0000259" key="3">
    <source>
        <dbReference type="Pfam" id="PF04167"/>
    </source>
</evidence>
<dbReference type="PANTHER" id="PTHR39159">
    <property type="match status" value="1"/>
</dbReference>
<sequence>MEWDFSKLKIGSMINVQAYKHNGFLYRQWNGAKVIFQNKRHIVLFLYGTKVTEFNRENNGWKYNENAIWFLPKNSFYNAIVLFKENIGKYYYINMASKPIFEDNTIKFIDYDLDIKCYPGKNLQVVDREEFSQNSKLMNYSDEIKTKIYEEIKNIIEDYNSFSYFFNDEIIDYYLEILLKDKLISKNFYNYALSQEISSSKPKKAKKVVKNNNNNKNKPQRQNKPKNLQNSPKSHK</sequence>
<dbReference type="Gene3D" id="2.40.380.10">
    <property type="entry name" value="FomD-like"/>
    <property type="match status" value="1"/>
</dbReference>
<dbReference type="AlphaFoldDB" id="A0A6H0V0L2"/>
<evidence type="ECO:0000313" key="5">
    <source>
        <dbReference type="Proteomes" id="UP000503310"/>
    </source>
</evidence>
<dbReference type="GO" id="GO:0016787">
    <property type="term" value="F:hydrolase activity"/>
    <property type="evidence" value="ECO:0007669"/>
    <property type="project" value="UniProtKB-KW"/>
</dbReference>
<evidence type="ECO:0000256" key="1">
    <source>
        <dbReference type="ARBA" id="ARBA00022801"/>
    </source>
</evidence>
<dbReference type="EMBL" id="CP047225">
    <property type="protein sequence ID" value="QIW61881.1"/>
    <property type="molecule type" value="Genomic_DNA"/>
</dbReference>
<dbReference type="PANTHER" id="PTHR39159:SF1">
    <property type="entry name" value="UPF0374 PROTEIN YGAC"/>
    <property type="match status" value="1"/>
</dbReference>
<dbReference type="SUPFAM" id="SSF159234">
    <property type="entry name" value="FomD-like"/>
    <property type="match status" value="1"/>
</dbReference>
<name>A0A6H0V0L2_9BACT</name>
<accession>A0A6H0V0L2</accession>
<dbReference type="InterPro" id="IPR035930">
    <property type="entry name" value="FomD-like_sf"/>
</dbReference>
<dbReference type="Pfam" id="PF04167">
    <property type="entry name" value="DUF402"/>
    <property type="match status" value="1"/>
</dbReference>
<reference evidence="4 5" key="1">
    <citation type="submission" date="2019-12" db="EMBL/GenBank/DDBJ databases">
        <title>Sequencing and analysis of the whole genome of Mycoplasma gallinaceum strain Peacock20181011.</title>
        <authorList>
            <person name="Liu X."/>
            <person name="Qin Z."/>
            <person name="Xu H."/>
        </authorList>
    </citation>
    <scope>NUCLEOTIDE SEQUENCE [LARGE SCALE GENOMIC DNA]</scope>
    <source>
        <strain evidence="4 5">Peacock20181011</strain>
    </source>
</reference>
<dbReference type="Proteomes" id="UP000503310">
    <property type="component" value="Chromosome"/>
</dbReference>
<feature type="domain" description="DUF402" evidence="3">
    <location>
        <begin position="22"/>
        <end position="161"/>
    </location>
</feature>
<evidence type="ECO:0000256" key="2">
    <source>
        <dbReference type="SAM" id="MobiDB-lite"/>
    </source>
</evidence>
<keyword evidence="1" id="KW-0378">Hydrolase</keyword>